<dbReference type="PANTHER" id="PTHR15004:SF0">
    <property type="entry name" value="GLUTAMYL-TRNA(GLN) AMIDOTRANSFERASE SUBUNIT C, MITOCHONDRIAL"/>
    <property type="match status" value="1"/>
</dbReference>
<keyword evidence="6" id="KW-0067">ATP-binding</keyword>
<gene>
    <name evidence="6 7" type="primary">gatC</name>
    <name evidence="7" type="ORF">EJN90_08350</name>
</gene>
<keyword evidence="8" id="KW-1185">Reference proteome</keyword>
<dbReference type="NCBIfam" id="TIGR00135">
    <property type="entry name" value="gatC"/>
    <property type="match status" value="1"/>
</dbReference>
<dbReference type="RefSeq" id="WP_126110251.1">
    <property type="nucleotide sequence ID" value="NZ_CP034465.1"/>
</dbReference>
<dbReference type="Proteomes" id="UP000273326">
    <property type="component" value="Chromosome"/>
</dbReference>
<evidence type="ECO:0000313" key="8">
    <source>
        <dbReference type="Proteomes" id="UP000273326"/>
    </source>
</evidence>
<evidence type="ECO:0000256" key="1">
    <source>
        <dbReference type="ARBA" id="ARBA00010757"/>
    </source>
</evidence>
<evidence type="ECO:0000256" key="2">
    <source>
        <dbReference type="ARBA" id="ARBA00011123"/>
    </source>
</evidence>
<comment type="function">
    <text evidence="3 6">Allows the formation of correctly charged Asn-tRNA(Asn) or Gln-tRNA(Gln) through the transamidation of misacylated Asp-tRNA(Asn) or Glu-tRNA(Gln) in organisms which lack either or both of asparaginyl-tRNA or glutaminyl-tRNA synthetases. The reaction takes place in the presence of glutamine and ATP through an activated phospho-Asp-tRNA(Asn) or phospho-Glu-tRNA(Gln).</text>
</comment>
<dbReference type="PANTHER" id="PTHR15004">
    <property type="entry name" value="GLUTAMYL-TRNA(GLN) AMIDOTRANSFERASE SUBUNIT C, MITOCHONDRIAL"/>
    <property type="match status" value="1"/>
</dbReference>
<dbReference type="OrthoDB" id="9813938at2"/>
<dbReference type="GO" id="GO:0016740">
    <property type="term" value="F:transferase activity"/>
    <property type="evidence" value="ECO:0007669"/>
    <property type="project" value="UniProtKB-KW"/>
</dbReference>
<organism evidence="7 8">
    <name type="scientific">Jeotgalibaca ciconiae</name>
    <dbReference type="NCBI Taxonomy" id="2496265"/>
    <lineage>
        <taxon>Bacteria</taxon>
        <taxon>Bacillati</taxon>
        <taxon>Bacillota</taxon>
        <taxon>Bacilli</taxon>
        <taxon>Lactobacillales</taxon>
        <taxon>Carnobacteriaceae</taxon>
        <taxon>Jeotgalibaca</taxon>
    </lineage>
</organism>
<dbReference type="GO" id="GO:0050566">
    <property type="term" value="F:asparaginyl-tRNA synthase (glutamine-hydrolyzing) activity"/>
    <property type="evidence" value="ECO:0007669"/>
    <property type="project" value="RHEA"/>
</dbReference>
<protein>
    <recommendedName>
        <fullName evidence="6">Aspartyl/glutamyl-tRNA(Asn/Gln) amidotransferase subunit C</fullName>
        <shortName evidence="6">Asp/Glu-ADT subunit C</shortName>
        <ecNumber evidence="6">6.3.5.-</ecNumber>
    </recommendedName>
</protein>
<dbReference type="GO" id="GO:0006412">
    <property type="term" value="P:translation"/>
    <property type="evidence" value="ECO:0007669"/>
    <property type="project" value="UniProtKB-UniRule"/>
</dbReference>
<evidence type="ECO:0000256" key="5">
    <source>
        <dbReference type="ARBA" id="ARBA00047913"/>
    </source>
</evidence>
<dbReference type="SUPFAM" id="SSF141000">
    <property type="entry name" value="Glu-tRNAGln amidotransferase C subunit"/>
    <property type="match status" value="1"/>
</dbReference>
<keyword evidence="6" id="KW-0436">Ligase</keyword>
<sequence>MAITEEEVRHVARLSKLEFQPEETSQFTKELSDIIDMVEQLEKVDTTDVPVTTHGYALKNIMREDVAEEGTDRELLFKNVKTAEDGMIQVPAILDGEEEGA</sequence>
<evidence type="ECO:0000313" key="7">
    <source>
        <dbReference type="EMBL" id="AZP04642.1"/>
    </source>
</evidence>
<comment type="subunit">
    <text evidence="2 6">Heterotrimer of A, B and C subunits.</text>
</comment>
<comment type="catalytic activity">
    <reaction evidence="5 6">
        <text>L-glutamyl-tRNA(Gln) + L-glutamine + ATP + H2O = L-glutaminyl-tRNA(Gln) + L-glutamate + ADP + phosphate + H(+)</text>
        <dbReference type="Rhea" id="RHEA:17521"/>
        <dbReference type="Rhea" id="RHEA-COMP:9681"/>
        <dbReference type="Rhea" id="RHEA-COMP:9684"/>
        <dbReference type="ChEBI" id="CHEBI:15377"/>
        <dbReference type="ChEBI" id="CHEBI:15378"/>
        <dbReference type="ChEBI" id="CHEBI:29985"/>
        <dbReference type="ChEBI" id="CHEBI:30616"/>
        <dbReference type="ChEBI" id="CHEBI:43474"/>
        <dbReference type="ChEBI" id="CHEBI:58359"/>
        <dbReference type="ChEBI" id="CHEBI:78520"/>
        <dbReference type="ChEBI" id="CHEBI:78521"/>
        <dbReference type="ChEBI" id="CHEBI:456216"/>
    </reaction>
</comment>
<dbReference type="Gene3D" id="1.10.20.60">
    <property type="entry name" value="Glu-tRNAGln amidotransferase C subunit, N-terminal domain"/>
    <property type="match status" value="1"/>
</dbReference>
<evidence type="ECO:0000256" key="6">
    <source>
        <dbReference type="HAMAP-Rule" id="MF_00122"/>
    </source>
</evidence>
<dbReference type="AlphaFoldDB" id="A0A3Q9BLD5"/>
<dbReference type="HAMAP" id="MF_00122">
    <property type="entry name" value="GatC"/>
    <property type="match status" value="1"/>
</dbReference>
<dbReference type="InterPro" id="IPR003837">
    <property type="entry name" value="GatC"/>
</dbReference>
<dbReference type="GO" id="GO:0006450">
    <property type="term" value="P:regulation of translational fidelity"/>
    <property type="evidence" value="ECO:0007669"/>
    <property type="project" value="InterPro"/>
</dbReference>
<keyword evidence="6" id="KW-0547">Nucleotide-binding</keyword>
<proteinExistence type="inferred from homology"/>
<dbReference type="Pfam" id="PF02686">
    <property type="entry name" value="GatC"/>
    <property type="match status" value="1"/>
</dbReference>
<keyword evidence="7" id="KW-0808">Transferase</keyword>
<dbReference type="KEGG" id="jeh:EJN90_08350"/>
<comment type="catalytic activity">
    <reaction evidence="4 6">
        <text>L-aspartyl-tRNA(Asn) + L-glutamine + ATP + H2O = L-asparaginyl-tRNA(Asn) + L-glutamate + ADP + phosphate + 2 H(+)</text>
        <dbReference type="Rhea" id="RHEA:14513"/>
        <dbReference type="Rhea" id="RHEA-COMP:9674"/>
        <dbReference type="Rhea" id="RHEA-COMP:9677"/>
        <dbReference type="ChEBI" id="CHEBI:15377"/>
        <dbReference type="ChEBI" id="CHEBI:15378"/>
        <dbReference type="ChEBI" id="CHEBI:29985"/>
        <dbReference type="ChEBI" id="CHEBI:30616"/>
        <dbReference type="ChEBI" id="CHEBI:43474"/>
        <dbReference type="ChEBI" id="CHEBI:58359"/>
        <dbReference type="ChEBI" id="CHEBI:78515"/>
        <dbReference type="ChEBI" id="CHEBI:78516"/>
        <dbReference type="ChEBI" id="CHEBI:456216"/>
    </reaction>
</comment>
<evidence type="ECO:0000256" key="4">
    <source>
        <dbReference type="ARBA" id="ARBA00047380"/>
    </source>
</evidence>
<dbReference type="GO" id="GO:0005524">
    <property type="term" value="F:ATP binding"/>
    <property type="evidence" value="ECO:0007669"/>
    <property type="project" value="UniProtKB-KW"/>
</dbReference>
<accession>A0A3Q9BLD5</accession>
<dbReference type="EC" id="6.3.5.-" evidence="6"/>
<dbReference type="GO" id="GO:0070681">
    <property type="term" value="P:glutaminyl-tRNAGln biosynthesis via transamidation"/>
    <property type="evidence" value="ECO:0007669"/>
    <property type="project" value="TreeGrafter"/>
</dbReference>
<name>A0A3Q9BLD5_9LACT</name>
<dbReference type="InterPro" id="IPR036113">
    <property type="entry name" value="Asp/Glu-ADT_sf_sub_c"/>
</dbReference>
<reference evidence="8" key="1">
    <citation type="submission" date="2018-12" db="EMBL/GenBank/DDBJ databases">
        <title>Complete genome sequencing of Jeotgalibaca sp. H21T32.</title>
        <authorList>
            <person name="Bae J.-W."/>
            <person name="Lee S.-Y."/>
        </authorList>
    </citation>
    <scope>NUCLEOTIDE SEQUENCE [LARGE SCALE GENOMIC DNA]</scope>
    <source>
        <strain evidence="8">H21T32</strain>
    </source>
</reference>
<dbReference type="GO" id="GO:0050567">
    <property type="term" value="F:glutaminyl-tRNA synthase (glutamine-hydrolyzing) activity"/>
    <property type="evidence" value="ECO:0007669"/>
    <property type="project" value="UniProtKB-UniRule"/>
</dbReference>
<keyword evidence="6" id="KW-0648">Protein biosynthesis</keyword>
<evidence type="ECO:0000256" key="3">
    <source>
        <dbReference type="ARBA" id="ARBA00024799"/>
    </source>
</evidence>
<comment type="similarity">
    <text evidence="1 6">Belongs to the GatC family.</text>
</comment>
<dbReference type="EMBL" id="CP034465">
    <property type="protein sequence ID" value="AZP04642.1"/>
    <property type="molecule type" value="Genomic_DNA"/>
</dbReference>